<dbReference type="AlphaFoldDB" id="A0AAV2JM05"/>
<feature type="region of interest" description="Disordered" evidence="7">
    <location>
        <begin position="681"/>
        <end position="712"/>
    </location>
</feature>
<name>A0AAV2JM05_KNICA</name>
<sequence>MRQVLLLLLFLQTAHSELRARDPEMEQEDGGIRVPDTRGGSVPKDNVPQGGVPQGDVPARSGNWCPVVQKRVVTAVVVSGTEQYTAKSQSPCPSRVPDCQLVMYKLSTRPLYKQTPRVVSALLWQCCRGHSGPNCEYAAEQMEHMDPHQEQNDQHTSQPDTPQNVPQDAYESSDPNYQPEAYDQFLDPDQQGHAQRQEHNLLRHTVSNSEHRDRAPEQPNTGTQDPNTRSPVVGNKTDPVALRYQDTPAVLPVPHMMALVMSQLQPVLEAFNRSLVHMQSQLGALTLEVAELRSPLPPKLQDSSLIRDDSDDEDKLEPVYQELRMTQDQLHQQQHLLESHHTLLLGNLTRLKTHLDVKVESLNHSLSQLKLDMKQPASELAQGSEASALWRAVERLDNQVVNNSVKVLTLREDVEAVSGSVQQFHRLYKEQDKRINATSRRSQVQFMETGLEVEAAKVVVLQRVEELAGNMSVQGKKLLELDVDVDYLFDVLYKRNSSTGDNSCSDLRTAITHLQSGLSNVTELANENRLALEEGEDQGAPWGDGDWQPAVEALQQGLQQVKLSWALEENRTRGVEHSLADLNWSLQQWQAEVTHLQQTEAQRTQDNMNLRGSFNSLLTDGMRLSDVLELLLGEEILEFLDWPILDQEAHSIPALKERLRLHEEQLNVHNQSIAHLTKHRTDPKEVPAADQPSSHLQPDWLSGDHSSGGKGMVREYQRLHGPQLRDGSDLWKLEQAVEELQRRVASIEEQQNSSRQRDPRLQDEVMWLKRGLEEHLRVFKNIFSNTEKLTASKQPLELDKVFELVKNRQRRKGGSGSTH</sequence>
<keyword evidence="3" id="KW-0272">Extracellular matrix</keyword>
<evidence type="ECO:0000256" key="1">
    <source>
        <dbReference type="ARBA" id="ARBA00004498"/>
    </source>
</evidence>
<keyword evidence="5" id="KW-1015">Disulfide bond</keyword>
<dbReference type="EMBL" id="OZ035835">
    <property type="protein sequence ID" value="CAL1577743.1"/>
    <property type="molecule type" value="Genomic_DNA"/>
</dbReference>
<dbReference type="GO" id="GO:0005576">
    <property type="term" value="C:extracellular region"/>
    <property type="evidence" value="ECO:0007669"/>
    <property type="project" value="UniProtKB-SubCell"/>
</dbReference>
<evidence type="ECO:0000313" key="11">
    <source>
        <dbReference type="Proteomes" id="UP001497482"/>
    </source>
</evidence>
<evidence type="ECO:0000313" key="10">
    <source>
        <dbReference type="EMBL" id="CAL1577743.1"/>
    </source>
</evidence>
<dbReference type="PANTHER" id="PTHR15427:SF40">
    <property type="entry name" value="MULTIMERIN-2 PRECURSOR"/>
    <property type="match status" value="1"/>
</dbReference>
<evidence type="ECO:0000256" key="4">
    <source>
        <dbReference type="ARBA" id="ARBA00022729"/>
    </source>
</evidence>
<organism evidence="10 11">
    <name type="scientific">Knipowitschia caucasica</name>
    <name type="common">Caucasian dwarf goby</name>
    <name type="synonym">Pomatoschistus caucasicus</name>
    <dbReference type="NCBI Taxonomy" id="637954"/>
    <lineage>
        <taxon>Eukaryota</taxon>
        <taxon>Metazoa</taxon>
        <taxon>Chordata</taxon>
        <taxon>Craniata</taxon>
        <taxon>Vertebrata</taxon>
        <taxon>Euteleostomi</taxon>
        <taxon>Actinopterygii</taxon>
        <taxon>Neopterygii</taxon>
        <taxon>Teleostei</taxon>
        <taxon>Neoteleostei</taxon>
        <taxon>Acanthomorphata</taxon>
        <taxon>Gobiaria</taxon>
        <taxon>Gobiiformes</taxon>
        <taxon>Gobioidei</taxon>
        <taxon>Gobiidae</taxon>
        <taxon>Gobiinae</taxon>
        <taxon>Knipowitschia</taxon>
    </lineage>
</organism>
<evidence type="ECO:0000256" key="6">
    <source>
        <dbReference type="SAM" id="Coils"/>
    </source>
</evidence>
<feature type="compositionally biased region" description="Polar residues" evidence="7">
    <location>
        <begin position="218"/>
        <end position="230"/>
    </location>
</feature>
<feature type="coiled-coil region" evidence="6">
    <location>
        <begin position="730"/>
        <end position="757"/>
    </location>
</feature>
<keyword evidence="2" id="KW-0964">Secreted</keyword>
<gene>
    <name evidence="10" type="ORF">KC01_LOCUS9045</name>
</gene>
<feature type="compositionally biased region" description="Polar residues" evidence="7">
    <location>
        <begin position="154"/>
        <end position="166"/>
    </location>
</feature>
<evidence type="ECO:0000256" key="8">
    <source>
        <dbReference type="SAM" id="SignalP"/>
    </source>
</evidence>
<feature type="region of interest" description="Disordered" evidence="7">
    <location>
        <begin position="204"/>
        <end position="239"/>
    </location>
</feature>
<dbReference type="InterPro" id="IPR050392">
    <property type="entry name" value="Collagen/C1q_domain"/>
</dbReference>
<dbReference type="Pfam" id="PF07546">
    <property type="entry name" value="EMI"/>
    <property type="match status" value="1"/>
</dbReference>
<comment type="subcellular location">
    <subcellularLocation>
        <location evidence="1">Secreted</location>
        <location evidence="1">Extracellular space</location>
        <location evidence="1">Extracellular matrix</location>
    </subcellularLocation>
</comment>
<reference evidence="10 11" key="1">
    <citation type="submission" date="2024-04" db="EMBL/GenBank/DDBJ databases">
        <authorList>
            <person name="Waldvogel A.-M."/>
            <person name="Schoenle A."/>
        </authorList>
    </citation>
    <scope>NUCLEOTIDE SEQUENCE [LARGE SCALE GENOMIC DNA]</scope>
</reference>
<accession>A0AAV2JM05</accession>
<keyword evidence="11" id="KW-1185">Reference proteome</keyword>
<dbReference type="InterPro" id="IPR011489">
    <property type="entry name" value="EMI_domain"/>
</dbReference>
<keyword evidence="6" id="KW-0175">Coiled coil</keyword>
<dbReference type="PANTHER" id="PTHR15427">
    <property type="entry name" value="EMILIN ELASTIN MICROFIBRIL INTERFACE-LOCATED PROTEIN ELASTIN MICROFIBRIL INTERFACER"/>
    <property type="match status" value="1"/>
</dbReference>
<feature type="compositionally biased region" description="Basic and acidic residues" evidence="7">
    <location>
        <begin position="144"/>
        <end position="153"/>
    </location>
</feature>
<evidence type="ECO:0000256" key="7">
    <source>
        <dbReference type="SAM" id="MobiDB-lite"/>
    </source>
</evidence>
<feature type="signal peptide" evidence="8">
    <location>
        <begin position="1"/>
        <end position="16"/>
    </location>
</feature>
<feature type="domain" description="EMI" evidence="9">
    <location>
        <begin position="61"/>
        <end position="137"/>
    </location>
</feature>
<feature type="chain" id="PRO_5043595473" description="EMI domain-containing protein" evidence="8">
    <location>
        <begin position="17"/>
        <end position="819"/>
    </location>
</feature>
<evidence type="ECO:0000256" key="2">
    <source>
        <dbReference type="ARBA" id="ARBA00022525"/>
    </source>
</evidence>
<evidence type="ECO:0000256" key="5">
    <source>
        <dbReference type="ARBA" id="ARBA00023157"/>
    </source>
</evidence>
<proteinExistence type="predicted"/>
<protein>
    <recommendedName>
        <fullName evidence="9">EMI domain-containing protein</fullName>
    </recommendedName>
</protein>
<feature type="region of interest" description="Disordered" evidence="7">
    <location>
        <begin position="20"/>
        <end position="59"/>
    </location>
</feature>
<evidence type="ECO:0000256" key="3">
    <source>
        <dbReference type="ARBA" id="ARBA00022530"/>
    </source>
</evidence>
<feature type="region of interest" description="Disordered" evidence="7">
    <location>
        <begin position="144"/>
        <end position="184"/>
    </location>
</feature>
<keyword evidence="4 8" id="KW-0732">Signal</keyword>
<dbReference type="Proteomes" id="UP001497482">
    <property type="component" value="Chromosome 13"/>
</dbReference>
<evidence type="ECO:0000259" key="9">
    <source>
        <dbReference type="PROSITE" id="PS51041"/>
    </source>
</evidence>
<dbReference type="PROSITE" id="PS51041">
    <property type="entry name" value="EMI"/>
    <property type="match status" value="1"/>
</dbReference>